<dbReference type="AlphaFoldDB" id="A0A5S9M1D1"/>
<dbReference type="CDD" id="cd05568">
    <property type="entry name" value="PTS_IIB_bgl_like"/>
    <property type="match status" value="1"/>
</dbReference>
<feature type="domain" description="PTS EIIB type-2" evidence="2">
    <location>
        <begin position="36"/>
        <end position="126"/>
    </location>
</feature>
<reference evidence="3 4" key="1">
    <citation type="submission" date="2019-12" db="EMBL/GenBank/DDBJ databases">
        <title>Full genome sequence of a Bacillus safensis strain isolated from commercially available natto in Indonesia.</title>
        <authorList>
            <person name="Yoshida M."/>
            <person name="Uomi M."/>
            <person name="Waturangi D."/>
            <person name="Ekaputri J.J."/>
            <person name="Setiamarga D.H.E."/>
        </authorList>
    </citation>
    <scope>NUCLEOTIDE SEQUENCE [LARGE SCALE GENOMIC DNA]</scope>
    <source>
        <strain evidence="3 4">IDN1</strain>
    </source>
</reference>
<proteinExistence type="predicted"/>
<accession>A0A5S9M1D1</accession>
<dbReference type="GO" id="GO:0008982">
    <property type="term" value="F:protein-N(PI)-phosphohistidine-sugar phosphotransferase activity"/>
    <property type="evidence" value="ECO:0007669"/>
    <property type="project" value="InterPro"/>
</dbReference>
<dbReference type="InterPro" id="IPR050661">
    <property type="entry name" value="BglG_antiterminators"/>
</dbReference>
<dbReference type="Proteomes" id="UP000464658">
    <property type="component" value="Chromosome"/>
</dbReference>
<dbReference type="GO" id="GO:0009401">
    <property type="term" value="P:phosphoenolpyruvate-dependent sugar phosphotransferase system"/>
    <property type="evidence" value="ECO:0007669"/>
    <property type="project" value="InterPro"/>
</dbReference>
<dbReference type="PANTHER" id="PTHR30185">
    <property type="entry name" value="CRYPTIC BETA-GLUCOSIDE BGL OPERON ANTITERMINATOR"/>
    <property type="match status" value="1"/>
</dbReference>
<organism evidence="3 4">
    <name type="scientific">Bacillus safensis</name>
    <dbReference type="NCBI Taxonomy" id="561879"/>
    <lineage>
        <taxon>Bacteria</taxon>
        <taxon>Bacillati</taxon>
        <taxon>Bacillota</taxon>
        <taxon>Bacilli</taxon>
        <taxon>Bacillales</taxon>
        <taxon>Bacillaceae</taxon>
        <taxon>Bacillus</taxon>
    </lineage>
</organism>
<evidence type="ECO:0000259" key="2">
    <source>
        <dbReference type="PROSITE" id="PS51099"/>
    </source>
</evidence>
<protein>
    <recommendedName>
        <fullName evidence="2">PTS EIIB type-2 domain-containing protein</fullName>
    </recommendedName>
</protein>
<dbReference type="PANTHER" id="PTHR30185:SF13">
    <property type="entry name" value="LICABCH OPERON REGULATOR-RELATED"/>
    <property type="match status" value="1"/>
</dbReference>
<name>A0A5S9M1D1_BACIA</name>
<dbReference type="InterPro" id="IPR036095">
    <property type="entry name" value="PTS_EIIB-like_sf"/>
</dbReference>
<dbReference type="EMBL" id="AP021906">
    <property type="protein sequence ID" value="BBP86791.1"/>
    <property type="molecule type" value="Genomic_DNA"/>
</dbReference>
<dbReference type="Gene3D" id="3.40.50.2300">
    <property type="match status" value="1"/>
</dbReference>
<evidence type="ECO:0000313" key="4">
    <source>
        <dbReference type="Proteomes" id="UP000464658"/>
    </source>
</evidence>
<keyword evidence="1" id="KW-0808">Transferase</keyword>
<evidence type="ECO:0000256" key="1">
    <source>
        <dbReference type="ARBA" id="ARBA00022679"/>
    </source>
</evidence>
<dbReference type="InterPro" id="IPR013011">
    <property type="entry name" value="PTS_EIIB_2"/>
</dbReference>
<dbReference type="PROSITE" id="PS51099">
    <property type="entry name" value="PTS_EIIB_TYPE_2"/>
    <property type="match status" value="1"/>
</dbReference>
<gene>
    <name evidence="3" type="ORF">BsIDN1_04090</name>
</gene>
<evidence type="ECO:0000313" key="3">
    <source>
        <dbReference type="EMBL" id="BBP86791.1"/>
    </source>
</evidence>
<dbReference type="SUPFAM" id="SSF52794">
    <property type="entry name" value="PTS system IIB component-like"/>
    <property type="match status" value="1"/>
</dbReference>
<sequence length="144" mass="16381">MPYGWCGRQMKMKRHMLPCISLLHLKEVSSIPRKKKKAIIVCGSGLGTARLLEIKLKAAFQHELDIVELYSYQDYLMSTSLPCDVIITTVPLTSKGKPVIQVSAFFEHHDIQRVNEVIHLLNGHGAPSKELMAFFSRAIDFHEY</sequence>